<dbReference type="OMA" id="EKETWME"/>
<dbReference type="Ensembl" id="ENSELUT00000025579.3">
    <property type="protein sequence ID" value="ENSELUP00000036734.3"/>
    <property type="gene ID" value="ENSELUG00000016115.3"/>
</dbReference>
<dbReference type="InterPro" id="IPR017930">
    <property type="entry name" value="Myb_dom"/>
</dbReference>
<feature type="compositionally biased region" description="Acidic residues" evidence="7">
    <location>
        <begin position="410"/>
        <end position="439"/>
    </location>
</feature>
<keyword evidence="5" id="KW-0539">Nucleus</keyword>
<sequence>MAAKENMAPTEHHVSDVESVVNRWILDYYISLALDTFRNEQYTDFCEIRDVLQSLLVRPLEANEVITKKIRAIQFLTRINDGDKLDYLFESQEPLTPLESAMSVLDNIREEMTVPPKDLERVQKSIREMLVIVCIKKKEFDRAKEVLMKYFPKGMVGKKAIFLGLVKNRSSEHPALEQVTYHQFKQEMLHFCQGLFSYSQPFLCRAADQLLVKRQEAQLKVNEGDCCSDHQRLSEDHLLSATPPAGQQNACGLKPSAVPCAVQLTRSQLKAAYTALAEELGESRTFSQLEDEVEREVKKENARGVAAVDLEGTVLPLSGSPRQGSDAVPEQEVPGSQRDSDSPMEASPADLVPAAELAQEAEPQDPPAPAQMSASPQWRSRGWPCTVARLVVDPDSQESTDFPGNGPAADGEEEPAADGEEEPAADGEEEPAADGEEEPVAERVKSGSREYSLSPTPSQTPPRRKYRKRRACKMISQTPSDSEDEVIIMDDSPEPSANKRRAPRTTTLPQNSSNPQRGSSTKRSSTNNSSFTHQRSPTPQKSSTHLRSPSPQKVSTHQRSPSPQKVSTHLRSPSPQKVSTHQRSPTPQKSSTHLRSPSPQKVSTHQRSPTPQKSSTHRGSPGPKKGSIDQRSSTPKKGSTHLRSPNPQKASTRQNETDSKWKKLINLATESKDRWSDEENLFDSPQKEGSGNDTISSGAGKRRRWTAEETEWVKDGVKRFGEGNWGKIKSTFPFVGRTSVNIKDRWRTMLKLKIV</sequence>
<evidence type="ECO:0000256" key="3">
    <source>
        <dbReference type="ARBA" id="ARBA00022895"/>
    </source>
</evidence>
<dbReference type="InterPro" id="IPR013867">
    <property type="entry name" value="Telomere_rpt-bd_fac_dimer_dom"/>
</dbReference>
<dbReference type="GO" id="GO:0003691">
    <property type="term" value="F:double-stranded telomeric DNA binding"/>
    <property type="evidence" value="ECO:0007669"/>
    <property type="project" value="TreeGrafter"/>
</dbReference>
<dbReference type="Pfam" id="PF00249">
    <property type="entry name" value="Myb_DNA-binding"/>
    <property type="match status" value="1"/>
</dbReference>
<comment type="subcellular location">
    <subcellularLocation>
        <location evidence="1">Chromosome</location>
        <location evidence="1">Telomere</location>
    </subcellularLocation>
</comment>
<evidence type="ECO:0000259" key="8">
    <source>
        <dbReference type="PROSITE" id="PS50090"/>
    </source>
</evidence>
<feature type="compositionally biased region" description="Polar residues" evidence="7">
    <location>
        <begin position="687"/>
        <end position="697"/>
    </location>
</feature>
<keyword evidence="4" id="KW-0238">DNA-binding</keyword>
<evidence type="ECO:0008006" key="12">
    <source>
        <dbReference type="Google" id="ProtNLM"/>
    </source>
</evidence>
<dbReference type="Pfam" id="PF08558">
    <property type="entry name" value="TRF"/>
    <property type="match status" value="1"/>
</dbReference>
<feature type="compositionally biased region" description="Basic residues" evidence="7">
    <location>
        <begin position="462"/>
        <end position="472"/>
    </location>
</feature>
<dbReference type="InterPro" id="IPR009057">
    <property type="entry name" value="Homeodomain-like_sf"/>
</dbReference>
<reference evidence="10" key="4">
    <citation type="submission" date="2025-09" db="UniProtKB">
        <authorList>
            <consortium name="Ensembl"/>
        </authorList>
    </citation>
    <scope>IDENTIFICATION</scope>
</reference>
<reference evidence="10" key="3">
    <citation type="submission" date="2025-08" db="UniProtKB">
        <authorList>
            <consortium name="Ensembl"/>
        </authorList>
    </citation>
    <scope>IDENTIFICATION</scope>
</reference>
<evidence type="ECO:0000259" key="9">
    <source>
        <dbReference type="PROSITE" id="PS51294"/>
    </source>
</evidence>
<dbReference type="GO" id="GO:0005654">
    <property type="term" value="C:nucleoplasm"/>
    <property type="evidence" value="ECO:0007669"/>
    <property type="project" value="UniProtKB-ARBA"/>
</dbReference>
<dbReference type="SUPFAM" id="SSF46689">
    <property type="entry name" value="Homeodomain-like"/>
    <property type="match status" value="1"/>
</dbReference>
<dbReference type="GO" id="GO:1905839">
    <property type="term" value="P:negative regulation of telomeric D-loop disassembly"/>
    <property type="evidence" value="ECO:0007669"/>
    <property type="project" value="TreeGrafter"/>
</dbReference>
<evidence type="ECO:0000256" key="7">
    <source>
        <dbReference type="SAM" id="MobiDB-lite"/>
    </source>
</evidence>
<dbReference type="InParanoid" id="A0A3P9A7X8"/>
<reference evidence="11" key="1">
    <citation type="journal article" date="2014" name="PLoS ONE">
        <title>The genome and linkage map of the northern pike (Esox lucius): conserved synteny revealed between the salmonid sister group and the Neoteleostei.</title>
        <authorList>
            <person name="Rondeau E.B."/>
            <person name="Minkley D.R."/>
            <person name="Leong J.S."/>
            <person name="Messmer A.M."/>
            <person name="Jantzen J.R."/>
            <person name="von Schalburg K.R."/>
            <person name="Lemon C."/>
            <person name="Bird N.H."/>
            <person name="Koop B.F."/>
        </authorList>
    </citation>
    <scope>NUCLEOTIDE SEQUENCE</scope>
</reference>
<evidence type="ECO:0000256" key="2">
    <source>
        <dbReference type="ARBA" id="ARBA00022454"/>
    </source>
</evidence>
<reference evidence="10" key="2">
    <citation type="submission" date="2020-02" db="EMBL/GenBank/DDBJ databases">
        <title>Esox lucius (northern pike) genome, fEsoLuc1, primary haplotype.</title>
        <authorList>
            <person name="Myers G."/>
            <person name="Karagic N."/>
            <person name="Meyer A."/>
            <person name="Pippel M."/>
            <person name="Reichard M."/>
            <person name="Winkler S."/>
            <person name="Tracey A."/>
            <person name="Sims Y."/>
            <person name="Howe K."/>
            <person name="Rhie A."/>
            <person name="Formenti G."/>
            <person name="Durbin R."/>
            <person name="Fedrigo O."/>
            <person name="Jarvis E.D."/>
        </authorList>
    </citation>
    <scope>NUCLEOTIDE SEQUENCE [LARGE SCALE GENOMIC DNA]</scope>
</reference>
<evidence type="ECO:0000313" key="10">
    <source>
        <dbReference type="Ensembl" id="ENSELUP00000036734.3"/>
    </source>
</evidence>
<keyword evidence="3" id="KW-0779">Telomere</keyword>
<dbReference type="AlphaFoldDB" id="A0A3P9A7X8"/>
<dbReference type="Gene3D" id="1.10.10.60">
    <property type="entry name" value="Homeodomain-like"/>
    <property type="match status" value="1"/>
</dbReference>
<dbReference type="Gene3D" id="1.25.40.210">
    <property type="entry name" value="Telomere repeat-binding factor, dimerisation domain"/>
    <property type="match status" value="1"/>
</dbReference>
<feature type="domain" description="Myb-like" evidence="8">
    <location>
        <begin position="701"/>
        <end position="750"/>
    </location>
</feature>
<feature type="compositionally biased region" description="Low complexity" evidence="7">
    <location>
        <begin position="519"/>
        <end position="530"/>
    </location>
</feature>
<accession>A0A3P9A7X8</accession>
<feature type="compositionally biased region" description="Polar residues" evidence="7">
    <location>
        <begin position="504"/>
        <end position="518"/>
    </location>
</feature>
<dbReference type="GO" id="GO:0061820">
    <property type="term" value="P:telomeric D-loop disassembly"/>
    <property type="evidence" value="ECO:0007669"/>
    <property type="project" value="TreeGrafter"/>
</dbReference>
<protein>
    <recommendedName>
        <fullName evidence="12">Telomeric repeat-binding factor</fullName>
    </recommendedName>
</protein>
<feature type="compositionally biased region" description="Polar residues" evidence="7">
    <location>
        <begin position="531"/>
        <end position="618"/>
    </location>
</feature>
<dbReference type="GO" id="GO:0031627">
    <property type="term" value="P:telomeric loop formation"/>
    <property type="evidence" value="ECO:0007669"/>
    <property type="project" value="TreeGrafter"/>
</dbReference>
<dbReference type="CDD" id="cd11660">
    <property type="entry name" value="SANT_TRF"/>
    <property type="match status" value="1"/>
</dbReference>
<dbReference type="GeneTree" id="ENSGT00940000158316"/>
<dbReference type="GO" id="GO:0031848">
    <property type="term" value="P:protection from non-homologous end joining at telomere"/>
    <property type="evidence" value="ECO:0007669"/>
    <property type="project" value="InterPro"/>
</dbReference>
<dbReference type="PANTHER" id="PTHR46833">
    <property type="entry name" value="TELOMERIC REPEAT-BINDING FACTOR 2 TERF2"/>
    <property type="match status" value="1"/>
</dbReference>
<keyword evidence="2" id="KW-0158">Chromosome</keyword>
<organism evidence="10 11">
    <name type="scientific">Esox lucius</name>
    <name type="common">Northern pike</name>
    <dbReference type="NCBI Taxonomy" id="8010"/>
    <lineage>
        <taxon>Eukaryota</taxon>
        <taxon>Metazoa</taxon>
        <taxon>Chordata</taxon>
        <taxon>Craniata</taxon>
        <taxon>Vertebrata</taxon>
        <taxon>Euteleostomi</taxon>
        <taxon>Actinopterygii</taxon>
        <taxon>Neopterygii</taxon>
        <taxon>Teleostei</taxon>
        <taxon>Protacanthopterygii</taxon>
        <taxon>Esociformes</taxon>
        <taxon>Esocidae</taxon>
        <taxon>Esox</taxon>
    </lineage>
</organism>
<dbReference type="RefSeq" id="XP_010900178.4">
    <property type="nucleotide sequence ID" value="XM_010901876.5"/>
</dbReference>
<dbReference type="GO" id="GO:0070187">
    <property type="term" value="C:shelterin complex"/>
    <property type="evidence" value="ECO:0007669"/>
    <property type="project" value="TreeGrafter"/>
</dbReference>
<dbReference type="PROSITE" id="PS51294">
    <property type="entry name" value="HTH_MYB"/>
    <property type="match status" value="1"/>
</dbReference>
<dbReference type="GO" id="GO:0070198">
    <property type="term" value="P:protein localization to chromosome, telomeric region"/>
    <property type="evidence" value="ECO:0007669"/>
    <property type="project" value="TreeGrafter"/>
</dbReference>
<dbReference type="GO" id="GO:0032208">
    <property type="term" value="P:negative regulation of telomere maintenance via recombination"/>
    <property type="evidence" value="ECO:0007669"/>
    <property type="project" value="TreeGrafter"/>
</dbReference>
<proteinExistence type="predicted"/>
<dbReference type="PROSITE" id="PS50090">
    <property type="entry name" value="MYB_LIKE"/>
    <property type="match status" value="1"/>
</dbReference>
<feature type="compositionally biased region" description="Polar residues" evidence="7">
    <location>
        <begin position="629"/>
        <end position="654"/>
    </location>
</feature>
<keyword evidence="11" id="KW-1185">Reference proteome</keyword>
<dbReference type="CTD" id="192316"/>
<dbReference type="KEGG" id="els:105028852"/>
<dbReference type="GO" id="GO:0032210">
    <property type="term" value="P:regulation of telomere maintenance via telomerase"/>
    <property type="evidence" value="ECO:0007669"/>
    <property type="project" value="TreeGrafter"/>
</dbReference>
<evidence type="ECO:0000313" key="11">
    <source>
        <dbReference type="Proteomes" id="UP000265140"/>
    </source>
</evidence>
<name>A0A3P9A7X8_ESOLU</name>
<dbReference type="PANTHER" id="PTHR46833:SF1">
    <property type="entry name" value="TELOMERIC REPEAT-BINDING FACTOR 2"/>
    <property type="match status" value="1"/>
</dbReference>
<dbReference type="SMART" id="SM00717">
    <property type="entry name" value="SANT"/>
    <property type="match status" value="1"/>
</dbReference>
<dbReference type="InterPro" id="IPR001005">
    <property type="entry name" value="SANT/Myb"/>
</dbReference>
<dbReference type="GO" id="GO:0098505">
    <property type="term" value="F:G-rich strand telomeric DNA binding"/>
    <property type="evidence" value="ECO:0007669"/>
    <property type="project" value="TreeGrafter"/>
</dbReference>
<dbReference type="Proteomes" id="UP000265140">
    <property type="component" value="Chromosome 17"/>
</dbReference>
<dbReference type="InterPro" id="IPR030657">
    <property type="entry name" value="TERF2"/>
</dbReference>
<feature type="region of interest" description="Disordered" evidence="7">
    <location>
        <begin position="312"/>
        <end position="707"/>
    </location>
</feature>
<dbReference type="GO" id="GO:0042803">
    <property type="term" value="F:protein homodimerization activity"/>
    <property type="evidence" value="ECO:0007669"/>
    <property type="project" value="InterPro"/>
</dbReference>
<evidence type="ECO:0000256" key="5">
    <source>
        <dbReference type="ARBA" id="ARBA00023242"/>
    </source>
</evidence>
<feature type="compositionally biased region" description="Acidic residues" evidence="7">
    <location>
        <begin position="481"/>
        <end position="493"/>
    </location>
</feature>
<dbReference type="GO" id="GO:0003720">
    <property type="term" value="F:telomerase activity"/>
    <property type="evidence" value="ECO:0007669"/>
    <property type="project" value="TreeGrafter"/>
</dbReference>
<dbReference type="GeneID" id="105028852"/>
<keyword evidence="6" id="KW-0131">Cell cycle</keyword>
<evidence type="ECO:0000256" key="6">
    <source>
        <dbReference type="ARBA" id="ARBA00023306"/>
    </source>
</evidence>
<evidence type="ECO:0000256" key="4">
    <source>
        <dbReference type="ARBA" id="ARBA00023125"/>
    </source>
</evidence>
<evidence type="ECO:0000256" key="1">
    <source>
        <dbReference type="ARBA" id="ARBA00004574"/>
    </source>
</evidence>
<feature type="domain" description="HTH myb-type" evidence="9">
    <location>
        <begin position="701"/>
        <end position="754"/>
    </location>
</feature>
<dbReference type="InterPro" id="IPR036507">
    <property type="entry name" value="Telomere_rpt-bd_fac_dimer_sf"/>
</dbReference>
<dbReference type="SUPFAM" id="SSF63600">
    <property type="entry name" value="Telomeric repeat binding factor (TRF) dimerisation domain"/>
    <property type="match status" value="1"/>
</dbReference>
<dbReference type="Bgee" id="ENSELUG00000016115">
    <property type="expression patterns" value="Expressed in ovary and 14 other cell types or tissues"/>
</dbReference>